<keyword evidence="1" id="KW-0472">Membrane</keyword>
<accession>A0A9D1L0J7</accession>
<evidence type="ECO:0000313" key="2">
    <source>
        <dbReference type="EMBL" id="HIU13825.1"/>
    </source>
</evidence>
<keyword evidence="1" id="KW-0812">Transmembrane</keyword>
<keyword evidence="1" id="KW-1133">Transmembrane helix</keyword>
<gene>
    <name evidence="2" type="ORF">IAD15_07120</name>
</gene>
<reference evidence="2" key="2">
    <citation type="journal article" date="2021" name="PeerJ">
        <title>Extensive microbial diversity within the chicken gut microbiome revealed by metagenomics and culture.</title>
        <authorList>
            <person name="Gilroy R."/>
            <person name="Ravi A."/>
            <person name="Getino M."/>
            <person name="Pursley I."/>
            <person name="Horton D.L."/>
            <person name="Alikhan N.F."/>
            <person name="Baker D."/>
            <person name="Gharbi K."/>
            <person name="Hall N."/>
            <person name="Watson M."/>
            <person name="Adriaenssens E.M."/>
            <person name="Foster-Nyarko E."/>
            <person name="Jarju S."/>
            <person name="Secka A."/>
            <person name="Antonio M."/>
            <person name="Oren A."/>
            <person name="Chaudhuri R.R."/>
            <person name="La Ragione R."/>
            <person name="Hildebrand F."/>
            <person name="Pallen M.J."/>
        </authorList>
    </citation>
    <scope>NUCLEOTIDE SEQUENCE</scope>
    <source>
        <strain evidence="2">CHK195-11698</strain>
    </source>
</reference>
<feature type="transmembrane region" description="Helical" evidence="1">
    <location>
        <begin position="6"/>
        <end position="22"/>
    </location>
</feature>
<evidence type="ECO:0000256" key="1">
    <source>
        <dbReference type="SAM" id="Phobius"/>
    </source>
</evidence>
<organism evidence="2 3">
    <name type="scientific">Candidatus Fimiplasma intestinipullorum</name>
    <dbReference type="NCBI Taxonomy" id="2840825"/>
    <lineage>
        <taxon>Bacteria</taxon>
        <taxon>Bacillati</taxon>
        <taxon>Bacillota</taxon>
        <taxon>Clostridia</taxon>
        <taxon>Eubacteriales</taxon>
        <taxon>Candidatus Fimiplasma</taxon>
    </lineage>
</organism>
<name>A0A9D1L0J7_9FIRM</name>
<sequence>MYPWIMGIVSWIFVIGFVWILFKNRHYAKSDLALMGFGVGMIAFCGIFFIYLAIKGI</sequence>
<evidence type="ECO:0000313" key="3">
    <source>
        <dbReference type="Proteomes" id="UP000824175"/>
    </source>
</evidence>
<feature type="transmembrane region" description="Helical" evidence="1">
    <location>
        <begin position="34"/>
        <end position="54"/>
    </location>
</feature>
<reference evidence="2" key="1">
    <citation type="submission" date="2020-10" db="EMBL/GenBank/DDBJ databases">
        <authorList>
            <person name="Gilroy R."/>
        </authorList>
    </citation>
    <scope>NUCLEOTIDE SEQUENCE</scope>
    <source>
        <strain evidence="2">CHK195-11698</strain>
    </source>
</reference>
<dbReference type="EMBL" id="DVMJ01000058">
    <property type="protein sequence ID" value="HIU13825.1"/>
    <property type="molecule type" value="Genomic_DNA"/>
</dbReference>
<dbReference type="AlphaFoldDB" id="A0A9D1L0J7"/>
<proteinExistence type="predicted"/>
<comment type="caution">
    <text evidence="2">The sequence shown here is derived from an EMBL/GenBank/DDBJ whole genome shotgun (WGS) entry which is preliminary data.</text>
</comment>
<protein>
    <submittedName>
        <fullName evidence="2">Uncharacterized protein</fullName>
    </submittedName>
</protein>
<dbReference type="Proteomes" id="UP000824175">
    <property type="component" value="Unassembled WGS sequence"/>
</dbReference>